<protein>
    <submittedName>
        <fullName evidence="1">Isomerase YbhE</fullName>
    </submittedName>
</protein>
<sequence>MVNFTILAGGYSTFVASYAFNTDISSLTLQSQSTTGANPSWIALHPTNNSVLYAVNENTDGALQSFLIGSQGQLSGVQGEISSGGNGPAFTAPLSSGDVAIMNFGSGNGLILPTFNAIDFGSAPLITFPASVSNPHMALENGNEVLVPDLGADKIWRLVEDDTPGSWKIQGEIAQPQGSGPRHIAIYNDTLYTVHETASTLTEQPIPTAPNGTSEITAQLSTIPNNTLTDAKFAAAEILIPTPNTEYPDAFIYVSNRNVGNTTDPRGDSIAIYKISPQLHLVAQVYTGLQQVRGMSIGGLNDEFLVAGGVVGDGGIVVYQRTNDGGGLMEIARNKDVPTRTSFVWGTW</sequence>
<gene>
    <name evidence="1" type="ORF">FA95DRAFT_1570472</name>
</gene>
<evidence type="ECO:0000313" key="2">
    <source>
        <dbReference type="Proteomes" id="UP000814033"/>
    </source>
</evidence>
<dbReference type="Proteomes" id="UP000814033">
    <property type="component" value="Unassembled WGS sequence"/>
</dbReference>
<reference evidence="1" key="1">
    <citation type="submission" date="2021-02" db="EMBL/GenBank/DDBJ databases">
        <authorList>
            <consortium name="DOE Joint Genome Institute"/>
            <person name="Ahrendt S."/>
            <person name="Looney B.P."/>
            <person name="Miyauchi S."/>
            <person name="Morin E."/>
            <person name="Drula E."/>
            <person name="Courty P.E."/>
            <person name="Chicoki N."/>
            <person name="Fauchery L."/>
            <person name="Kohler A."/>
            <person name="Kuo A."/>
            <person name="Labutti K."/>
            <person name="Pangilinan J."/>
            <person name="Lipzen A."/>
            <person name="Riley R."/>
            <person name="Andreopoulos W."/>
            <person name="He G."/>
            <person name="Johnson J."/>
            <person name="Barry K.W."/>
            <person name="Grigoriev I.V."/>
            <person name="Nagy L."/>
            <person name="Hibbett D."/>
            <person name="Henrissat B."/>
            <person name="Matheny P.B."/>
            <person name="Labbe J."/>
            <person name="Martin F."/>
        </authorList>
    </citation>
    <scope>NUCLEOTIDE SEQUENCE</scope>
    <source>
        <strain evidence="1">FP105234-sp</strain>
    </source>
</reference>
<keyword evidence="1" id="KW-0413">Isomerase</keyword>
<proteinExistence type="predicted"/>
<name>A0ACB8S3A3_9AGAM</name>
<comment type="caution">
    <text evidence="1">The sequence shown here is derived from an EMBL/GenBank/DDBJ whole genome shotgun (WGS) entry which is preliminary data.</text>
</comment>
<reference evidence="1" key="2">
    <citation type="journal article" date="2022" name="New Phytol.">
        <title>Evolutionary transition to the ectomycorrhizal habit in the genomes of a hyperdiverse lineage of mushroom-forming fungi.</title>
        <authorList>
            <person name="Looney B."/>
            <person name="Miyauchi S."/>
            <person name="Morin E."/>
            <person name="Drula E."/>
            <person name="Courty P.E."/>
            <person name="Kohler A."/>
            <person name="Kuo A."/>
            <person name="LaButti K."/>
            <person name="Pangilinan J."/>
            <person name="Lipzen A."/>
            <person name="Riley R."/>
            <person name="Andreopoulos W."/>
            <person name="He G."/>
            <person name="Johnson J."/>
            <person name="Nolan M."/>
            <person name="Tritt A."/>
            <person name="Barry K.W."/>
            <person name="Grigoriev I.V."/>
            <person name="Nagy L.G."/>
            <person name="Hibbett D."/>
            <person name="Henrissat B."/>
            <person name="Matheny P.B."/>
            <person name="Labbe J."/>
            <person name="Martin F.M."/>
        </authorList>
    </citation>
    <scope>NUCLEOTIDE SEQUENCE</scope>
    <source>
        <strain evidence="1">FP105234-sp</strain>
    </source>
</reference>
<evidence type="ECO:0000313" key="1">
    <source>
        <dbReference type="EMBL" id="KAI0050553.1"/>
    </source>
</evidence>
<accession>A0ACB8S3A3</accession>
<dbReference type="EMBL" id="MU275860">
    <property type="protein sequence ID" value="KAI0050553.1"/>
    <property type="molecule type" value="Genomic_DNA"/>
</dbReference>
<keyword evidence="2" id="KW-1185">Reference proteome</keyword>
<organism evidence="1 2">
    <name type="scientific">Auriscalpium vulgare</name>
    <dbReference type="NCBI Taxonomy" id="40419"/>
    <lineage>
        <taxon>Eukaryota</taxon>
        <taxon>Fungi</taxon>
        <taxon>Dikarya</taxon>
        <taxon>Basidiomycota</taxon>
        <taxon>Agaricomycotina</taxon>
        <taxon>Agaricomycetes</taxon>
        <taxon>Russulales</taxon>
        <taxon>Auriscalpiaceae</taxon>
        <taxon>Auriscalpium</taxon>
    </lineage>
</organism>